<dbReference type="Proteomes" id="UP000019666">
    <property type="component" value="Unassembled WGS sequence"/>
</dbReference>
<evidence type="ECO:0000313" key="2">
    <source>
        <dbReference type="EMBL" id="EYD76081.1"/>
    </source>
</evidence>
<organism evidence="2 3">
    <name type="scientific">Rubellimicrobium mesophilum DSM 19309</name>
    <dbReference type="NCBI Taxonomy" id="442562"/>
    <lineage>
        <taxon>Bacteria</taxon>
        <taxon>Pseudomonadati</taxon>
        <taxon>Pseudomonadota</taxon>
        <taxon>Alphaproteobacteria</taxon>
        <taxon>Rhodobacterales</taxon>
        <taxon>Roseobacteraceae</taxon>
        <taxon>Rubellimicrobium</taxon>
    </lineage>
</organism>
<protein>
    <submittedName>
        <fullName evidence="2">Uncharacterized protein</fullName>
    </submittedName>
</protein>
<sequence length="173" mass="18599">MDETNNNDPERLSELVNDAPEPVGKSDNSAPSETEPKGDGASNATIAPLGSADRASGHASLKGSAPDEDEGERYTKAELIELGRKSIAAKKKSRLKARARAAEEKAKGLLVITLKTHKDHRQLVMALGKLLIATFSDMRAANLKPAPLAERLKAVIKEYHDAEVRPLLKNGKS</sequence>
<keyword evidence="3" id="KW-1185">Reference proteome</keyword>
<gene>
    <name evidence="2" type="ORF">Rumeso_02353</name>
</gene>
<comment type="caution">
    <text evidence="2">The sequence shown here is derived from an EMBL/GenBank/DDBJ whole genome shotgun (WGS) entry which is preliminary data.</text>
</comment>
<evidence type="ECO:0000313" key="3">
    <source>
        <dbReference type="Proteomes" id="UP000019666"/>
    </source>
</evidence>
<reference evidence="2 3" key="1">
    <citation type="submission" date="2013-02" db="EMBL/GenBank/DDBJ databases">
        <authorList>
            <person name="Fiebig A."/>
            <person name="Goeker M."/>
            <person name="Klenk H.-P.P."/>
        </authorList>
    </citation>
    <scope>NUCLEOTIDE SEQUENCE [LARGE SCALE GENOMIC DNA]</scope>
    <source>
        <strain evidence="2 3">DSM 19309</strain>
    </source>
</reference>
<dbReference type="EMBL" id="AOSK01000060">
    <property type="protein sequence ID" value="EYD76081.1"/>
    <property type="molecule type" value="Genomic_DNA"/>
</dbReference>
<accession>A0A017HNZ9</accession>
<dbReference type="HOGENOM" id="CLU_1546475_0_0_5"/>
<name>A0A017HNZ9_9RHOB</name>
<dbReference type="RefSeq" id="WP_037284128.1">
    <property type="nucleotide sequence ID" value="NZ_KK088635.1"/>
</dbReference>
<feature type="region of interest" description="Disordered" evidence="1">
    <location>
        <begin position="1"/>
        <end position="76"/>
    </location>
</feature>
<dbReference type="STRING" id="442562.Rumeso_02353"/>
<proteinExistence type="predicted"/>
<dbReference type="AlphaFoldDB" id="A0A017HNZ9"/>
<evidence type="ECO:0000256" key="1">
    <source>
        <dbReference type="SAM" id="MobiDB-lite"/>
    </source>
</evidence>